<organism evidence="2 3">
    <name type="scientific">Curtobacterium oceanosedimentum</name>
    <dbReference type="NCBI Taxonomy" id="465820"/>
    <lineage>
        <taxon>Bacteria</taxon>
        <taxon>Bacillati</taxon>
        <taxon>Actinomycetota</taxon>
        <taxon>Actinomycetes</taxon>
        <taxon>Micrococcales</taxon>
        <taxon>Microbacteriaceae</taxon>
        <taxon>Curtobacterium</taxon>
    </lineage>
</organism>
<comment type="caution">
    <text evidence="2">The sequence shown here is derived from an EMBL/GenBank/DDBJ whole genome shotgun (WGS) entry which is preliminary data.</text>
</comment>
<dbReference type="RefSeq" id="WP_058748492.1">
    <property type="nucleotide sequence ID" value="NZ_LDRC01000001.1"/>
</dbReference>
<protein>
    <submittedName>
        <fullName evidence="2">Uncharacterized protein</fullName>
    </submittedName>
</protein>
<feature type="transmembrane region" description="Helical" evidence="1">
    <location>
        <begin position="40"/>
        <end position="69"/>
    </location>
</feature>
<evidence type="ECO:0000313" key="2">
    <source>
        <dbReference type="EMBL" id="KTR54404.1"/>
    </source>
</evidence>
<sequence length="79" mass="7682">MTEVRALTLVGGIVAATGGLICGIAVIATFGAGFDGGANIGAGILLLLGVPLSIVGGAVLLVAAVGSLARRRRRPSDAR</sequence>
<proteinExistence type="predicted"/>
<keyword evidence="1" id="KW-1133">Transmembrane helix</keyword>
<feature type="transmembrane region" description="Helical" evidence="1">
    <location>
        <begin position="7"/>
        <end position="34"/>
    </location>
</feature>
<evidence type="ECO:0000313" key="3">
    <source>
        <dbReference type="Proteomes" id="UP000072763"/>
    </source>
</evidence>
<keyword evidence="1" id="KW-0472">Membrane</keyword>
<gene>
    <name evidence="2" type="ORF">NS359_00085</name>
</gene>
<dbReference type="AlphaFoldDB" id="A0A147DV00"/>
<accession>A0A147DV00</accession>
<dbReference type="STRING" id="465820.NS263_09715"/>
<evidence type="ECO:0000256" key="1">
    <source>
        <dbReference type="SAM" id="Phobius"/>
    </source>
</evidence>
<dbReference type="EMBL" id="LDRC01000001">
    <property type="protein sequence ID" value="KTR54404.1"/>
    <property type="molecule type" value="Genomic_DNA"/>
</dbReference>
<keyword evidence="1" id="KW-0812">Transmembrane</keyword>
<dbReference type="Proteomes" id="UP000072763">
    <property type="component" value="Unassembled WGS sequence"/>
</dbReference>
<name>A0A147DV00_9MICO</name>
<dbReference type="PATRIC" id="fig|465820.4.peg.18"/>
<reference evidence="2 3" key="1">
    <citation type="journal article" date="2016" name="Front. Microbiol.">
        <title>Genomic Resource of Rice Seed Associated Bacteria.</title>
        <authorList>
            <person name="Midha S."/>
            <person name="Bansal K."/>
            <person name="Sharma S."/>
            <person name="Kumar N."/>
            <person name="Patil P.P."/>
            <person name="Chaudhry V."/>
            <person name="Patil P.B."/>
        </authorList>
    </citation>
    <scope>NUCLEOTIDE SEQUENCE [LARGE SCALE GENOMIC DNA]</scope>
    <source>
        <strain evidence="2 3">NS359</strain>
    </source>
</reference>